<organism evidence="2 3">
    <name type="scientific">Jannaschia donghaensis</name>
    <dbReference type="NCBI Taxonomy" id="420998"/>
    <lineage>
        <taxon>Bacteria</taxon>
        <taxon>Pseudomonadati</taxon>
        <taxon>Pseudomonadota</taxon>
        <taxon>Alphaproteobacteria</taxon>
        <taxon>Rhodobacterales</taxon>
        <taxon>Roseobacteraceae</taxon>
        <taxon>Jannaschia</taxon>
    </lineage>
</organism>
<feature type="signal peptide" evidence="1">
    <location>
        <begin position="1"/>
        <end position="20"/>
    </location>
</feature>
<sequence>MNLQALFVAVFSLMATSVFAQPVETTQPRGMSSGHSQLAAQARSHEQRVGQAVFRAPADIAKKNWRGKYEKEPLGNMTGSDLRNLLNNRYFIYRSNGSRDGDFFVTYFQNDTAFRCYVGRRDMEQVYVNYGQSVMGEGLTLENKPGQAWRTRAIVYDATTGQIRWGVGDRKDFYGWVQNEYPDFASNSCPGLPRAASVNSVQSSTRDFRANAAAARPIRGARTIFQGVTNSPLTAEMYVYLYPYE</sequence>
<dbReference type="Proteomes" id="UP000049222">
    <property type="component" value="Unassembled WGS sequence"/>
</dbReference>
<feature type="chain" id="PRO_5005808082" evidence="1">
    <location>
        <begin position="21"/>
        <end position="245"/>
    </location>
</feature>
<name>A0A0M6YN52_9RHOB</name>
<reference evidence="2 3" key="1">
    <citation type="submission" date="2015-07" db="EMBL/GenBank/DDBJ databases">
        <authorList>
            <person name="Noorani M."/>
        </authorList>
    </citation>
    <scope>NUCLEOTIDE SEQUENCE [LARGE SCALE GENOMIC DNA]</scope>
    <source>
        <strain evidence="2 3">CECT 7802</strain>
    </source>
</reference>
<keyword evidence="3" id="KW-1185">Reference proteome</keyword>
<evidence type="ECO:0000313" key="3">
    <source>
        <dbReference type="Proteomes" id="UP000049222"/>
    </source>
</evidence>
<proteinExistence type="predicted"/>
<gene>
    <name evidence="2" type="ORF">JDO7802_03353</name>
</gene>
<dbReference type="AlphaFoldDB" id="A0A0M6YN52"/>
<evidence type="ECO:0000313" key="2">
    <source>
        <dbReference type="EMBL" id="CTQ51314.1"/>
    </source>
</evidence>
<keyword evidence="1" id="KW-0732">Signal</keyword>
<dbReference type="EMBL" id="CXSU01000012">
    <property type="protein sequence ID" value="CTQ51314.1"/>
    <property type="molecule type" value="Genomic_DNA"/>
</dbReference>
<accession>A0A0M6YN52</accession>
<evidence type="ECO:0000256" key="1">
    <source>
        <dbReference type="SAM" id="SignalP"/>
    </source>
</evidence>
<protein>
    <submittedName>
        <fullName evidence="2">Uncharacterized protein</fullName>
    </submittedName>
</protein>